<comment type="caution">
    <text evidence="1">The sequence shown here is derived from an EMBL/GenBank/DDBJ whole genome shotgun (WGS) entry which is preliminary data.</text>
</comment>
<dbReference type="InterPro" id="IPR016780">
    <property type="entry name" value="UCP020893"/>
</dbReference>
<dbReference type="PIRSF" id="PIRSF020893">
    <property type="entry name" value="UCP020893"/>
    <property type="match status" value="1"/>
</dbReference>
<accession>A0ABR9U7Q2</accession>
<dbReference type="EMBL" id="JADEWU010000006">
    <property type="protein sequence ID" value="MBE9142488.1"/>
    <property type="molecule type" value="Genomic_DNA"/>
</dbReference>
<evidence type="ECO:0000313" key="1">
    <source>
        <dbReference type="EMBL" id="MBE9142488.1"/>
    </source>
</evidence>
<sequence>MLNLSPLSVPENITFEQAIEITQTLLDKIEEKQLFEAEIETIIAQLVTTQNGARGFFVTYLTDPRPFCNQPTDAVIHALQKSPEIVSELLVKNVAMSAAMAVYHRRHHNTEMESSSQRVSQRSSNLIQRLKFPQLRSRVQQLFDSAKTGEGTYQEFLDRWGYDAEQQDVIAEVLQPLL</sequence>
<reference evidence="1 2" key="1">
    <citation type="submission" date="2020-10" db="EMBL/GenBank/DDBJ databases">
        <authorList>
            <person name="Castelo-Branco R."/>
            <person name="Eusebio N."/>
            <person name="Adriana R."/>
            <person name="Vieira A."/>
            <person name="Brugerolle De Fraissinette N."/>
            <person name="Rezende De Castro R."/>
            <person name="Schneider M.P."/>
            <person name="Vasconcelos V."/>
            <person name="Leao P.N."/>
        </authorList>
    </citation>
    <scope>NUCLEOTIDE SEQUENCE [LARGE SCALE GENOMIC DNA]</scope>
    <source>
        <strain evidence="1 2">LEGE 06226</strain>
    </source>
</reference>
<organism evidence="1 2">
    <name type="scientific">Planktothrix mougeotii LEGE 06226</name>
    <dbReference type="NCBI Taxonomy" id="1828728"/>
    <lineage>
        <taxon>Bacteria</taxon>
        <taxon>Bacillati</taxon>
        <taxon>Cyanobacteriota</taxon>
        <taxon>Cyanophyceae</taxon>
        <taxon>Oscillatoriophycideae</taxon>
        <taxon>Oscillatoriales</taxon>
        <taxon>Microcoleaceae</taxon>
        <taxon>Planktothrix</taxon>
    </lineage>
</organism>
<proteinExistence type="predicted"/>
<name>A0ABR9U7Q2_9CYAN</name>
<dbReference type="RefSeq" id="WP_193868159.1">
    <property type="nucleotide sequence ID" value="NZ_JADEWU010000006.1"/>
</dbReference>
<evidence type="ECO:0000313" key="2">
    <source>
        <dbReference type="Proteomes" id="UP000640725"/>
    </source>
</evidence>
<keyword evidence="2" id="KW-1185">Reference proteome</keyword>
<gene>
    <name evidence="1" type="ORF">IQ236_04530</name>
</gene>
<protein>
    <submittedName>
        <fullName evidence="1">Uncharacterized protein</fullName>
    </submittedName>
</protein>
<dbReference type="Proteomes" id="UP000640725">
    <property type="component" value="Unassembled WGS sequence"/>
</dbReference>